<accession>A0A3L6FRF7</accession>
<protein>
    <submittedName>
        <fullName evidence="1">Uncharacterized protein</fullName>
    </submittedName>
</protein>
<sequence length="17" mass="2155">MEFELSKILFYYRLNST</sequence>
<dbReference type="Proteomes" id="UP000251960">
    <property type="component" value="Chromosome 2"/>
</dbReference>
<evidence type="ECO:0000313" key="1">
    <source>
        <dbReference type="EMBL" id="PWZ37432.1"/>
    </source>
</evidence>
<dbReference type="EMBL" id="NCVQ01000003">
    <property type="protein sequence ID" value="PWZ37432.1"/>
    <property type="molecule type" value="Genomic_DNA"/>
</dbReference>
<comment type="caution">
    <text evidence="1">The sequence shown here is derived from an EMBL/GenBank/DDBJ whole genome shotgun (WGS) entry which is preliminary data.</text>
</comment>
<name>A0A3L6FRF7_MAIZE</name>
<proteinExistence type="predicted"/>
<organism evidence="1">
    <name type="scientific">Zea mays</name>
    <name type="common">Maize</name>
    <dbReference type="NCBI Taxonomy" id="4577"/>
    <lineage>
        <taxon>Eukaryota</taxon>
        <taxon>Viridiplantae</taxon>
        <taxon>Streptophyta</taxon>
        <taxon>Embryophyta</taxon>
        <taxon>Tracheophyta</taxon>
        <taxon>Spermatophyta</taxon>
        <taxon>Magnoliopsida</taxon>
        <taxon>Liliopsida</taxon>
        <taxon>Poales</taxon>
        <taxon>Poaceae</taxon>
        <taxon>PACMAD clade</taxon>
        <taxon>Panicoideae</taxon>
        <taxon>Andropogonodae</taxon>
        <taxon>Andropogoneae</taxon>
        <taxon>Tripsacinae</taxon>
        <taxon>Zea</taxon>
    </lineage>
</organism>
<dbReference type="AlphaFoldDB" id="A0A3L6FRF7"/>
<reference evidence="1" key="1">
    <citation type="journal article" date="2018" name="Nat. Genet.">
        <title>Extensive intraspecific gene order and gene structural variations between Mo17 and other maize genomes.</title>
        <authorList>
            <person name="Sun S."/>
            <person name="Zhou Y."/>
            <person name="Chen J."/>
            <person name="Shi J."/>
            <person name="Zhao H."/>
            <person name="Zhao H."/>
            <person name="Song W."/>
            <person name="Zhang M."/>
            <person name="Cui Y."/>
            <person name="Dong X."/>
            <person name="Liu H."/>
            <person name="Ma X."/>
            <person name="Jiao Y."/>
            <person name="Wang B."/>
            <person name="Wei X."/>
            <person name="Stein J.C."/>
            <person name="Glaubitz J.C."/>
            <person name="Lu F."/>
            <person name="Yu G."/>
            <person name="Liang C."/>
            <person name="Fengler K."/>
            <person name="Li B."/>
            <person name="Rafalski A."/>
            <person name="Schnable P.S."/>
            <person name="Ware D.H."/>
            <person name="Buckler E.S."/>
            <person name="Lai J."/>
        </authorList>
    </citation>
    <scope>NUCLEOTIDE SEQUENCE [LARGE SCALE GENOMIC DNA]</scope>
    <source>
        <tissue evidence="1">Seedling</tissue>
    </source>
</reference>
<gene>
    <name evidence="1" type="ORF">Zm00014a_017098</name>
</gene>